<dbReference type="RefSeq" id="WP_121458223.1">
    <property type="nucleotide sequence ID" value="NZ_RBXP01000014.1"/>
</dbReference>
<keyword evidence="4" id="KW-1185">Reference proteome</keyword>
<keyword evidence="3" id="KW-0540">Nuclease</keyword>
<dbReference type="CDD" id="cd20736">
    <property type="entry name" value="PoNe_Nuclease"/>
    <property type="match status" value="1"/>
</dbReference>
<dbReference type="PANTHER" id="PTHR34039">
    <property type="entry name" value="UPF0102 PROTEIN YRAN"/>
    <property type="match status" value="1"/>
</dbReference>
<dbReference type="OrthoDB" id="9794876at2"/>
<evidence type="ECO:0000256" key="2">
    <source>
        <dbReference type="HAMAP-Rule" id="MF_00048"/>
    </source>
</evidence>
<dbReference type="InterPro" id="IPR011856">
    <property type="entry name" value="tRNA_endonuc-like_dom_sf"/>
</dbReference>
<dbReference type="Proteomes" id="UP000270626">
    <property type="component" value="Unassembled WGS sequence"/>
</dbReference>
<dbReference type="InterPro" id="IPR003509">
    <property type="entry name" value="UPF0102_YraN-like"/>
</dbReference>
<evidence type="ECO:0000256" key="1">
    <source>
        <dbReference type="ARBA" id="ARBA00006738"/>
    </source>
</evidence>
<dbReference type="SUPFAM" id="SSF52980">
    <property type="entry name" value="Restriction endonuclease-like"/>
    <property type="match status" value="1"/>
</dbReference>
<dbReference type="GO" id="GO:0003676">
    <property type="term" value="F:nucleic acid binding"/>
    <property type="evidence" value="ECO:0007669"/>
    <property type="project" value="InterPro"/>
</dbReference>
<dbReference type="NCBIfam" id="TIGR00252">
    <property type="entry name" value="YraN family protein"/>
    <property type="match status" value="1"/>
</dbReference>
<organism evidence="3 4">
    <name type="scientific">Azonexus fungiphilus</name>
    <dbReference type="NCBI Taxonomy" id="146940"/>
    <lineage>
        <taxon>Bacteria</taxon>
        <taxon>Pseudomonadati</taxon>
        <taxon>Pseudomonadota</taxon>
        <taxon>Betaproteobacteria</taxon>
        <taxon>Rhodocyclales</taxon>
        <taxon>Azonexaceae</taxon>
        <taxon>Azonexus</taxon>
    </lineage>
</organism>
<sequence>MQAKTNDTTVARGREAETRAAAHLEKCGLRLVDRNFRVRGGEIDLIMRDGRTLVFVEVRQRSRGDFGGAGASITAAKQRRIVLAARHWLARHGDCACRFDCLLIDDERLEWLRDAFAGDA</sequence>
<dbReference type="PANTHER" id="PTHR34039:SF1">
    <property type="entry name" value="UPF0102 PROTEIN YRAN"/>
    <property type="match status" value="1"/>
</dbReference>
<name>A0A495WCH2_9RHOO</name>
<proteinExistence type="inferred from homology"/>
<evidence type="ECO:0000313" key="3">
    <source>
        <dbReference type="EMBL" id="RKT58890.1"/>
    </source>
</evidence>
<accession>A0A495WCH2</accession>
<dbReference type="Pfam" id="PF02021">
    <property type="entry name" value="UPF0102"/>
    <property type="match status" value="1"/>
</dbReference>
<dbReference type="Gene3D" id="3.40.1350.10">
    <property type="match status" value="1"/>
</dbReference>
<keyword evidence="3" id="KW-0255">Endonuclease</keyword>
<protein>
    <recommendedName>
        <fullName evidence="2">UPF0102 protein DFR40_1920</fullName>
    </recommendedName>
</protein>
<gene>
    <name evidence="3" type="ORF">DFR40_1920</name>
</gene>
<dbReference type="AlphaFoldDB" id="A0A495WCH2"/>
<dbReference type="InterPro" id="IPR011335">
    <property type="entry name" value="Restrct_endonuc-II-like"/>
</dbReference>
<dbReference type="HAMAP" id="MF_00048">
    <property type="entry name" value="UPF0102"/>
    <property type="match status" value="1"/>
</dbReference>
<dbReference type="EMBL" id="RBXP01000014">
    <property type="protein sequence ID" value="RKT58890.1"/>
    <property type="molecule type" value="Genomic_DNA"/>
</dbReference>
<dbReference type="NCBIfam" id="NF009150">
    <property type="entry name" value="PRK12497.1-3"/>
    <property type="match status" value="1"/>
</dbReference>
<comment type="similarity">
    <text evidence="1 2">Belongs to the UPF0102 family.</text>
</comment>
<evidence type="ECO:0000313" key="4">
    <source>
        <dbReference type="Proteomes" id="UP000270626"/>
    </source>
</evidence>
<reference evidence="3 4" key="1">
    <citation type="submission" date="2018-10" db="EMBL/GenBank/DDBJ databases">
        <title>Genomic Encyclopedia of Type Strains, Phase IV (KMG-IV): sequencing the most valuable type-strain genomes for metagenomic binning, comparative biology and taxonomic classification.</title>
        <authorList>
            <person name="Goeker M."/>
        </authorList>
    </citation>
    <scope>NUCLEOTIDE SEQUENCE [LARGE SCALE GENOMIC DNA]</scope>
    <source>
        <strain evidence="3 4">DSM 23841</strain>
    </source>
</reference>
<keyword evidence="3" id="KW-0378">Hydrolase</keyword>
<dbReference type="GO" id="GO:0004519">
    <property type="term" value="F:endonuclease activity"/>
    <property type="evidence" value="ECO:0007669"/>
    <property type="project" value="UniProtKB-KW"/>
</dbReference>
<comment type="caution">
    <text evidence="3">The sequence shown here is derived from an EMBL/GenBank/DDBJ whole genome shotgun (WGS) entry which is preliminary data.</text>
</comment>